<organism evidence="11 12">
    <name type="scientific">Candidatus Caccovicinus merdipullorum</name>
    <dbReference type="NCBI Taxonomy" id="2840724"/>
    <lineage>
        <taxon>Bacteria</taxon>
        <taxon>Bacillati</taxon>
        <taxon>Bacillota</taxon>
        <taxon>Clostridia</taxon>
        <taxon>Eubacteriales</taxon>
        <taxon>Candidatus Caccovicinus</taxon>
    </lineage>
</organism>
<comment type="catalytic activity">
    <reaction evidence="1 9">
        <text>N-(5-phospho-beta-D-ribosyl)anthranilate = 1-(2-carboxyphenylamino)-1-deoxy-D-ribulose 5-phosphate</text>
        <dbReference type="Rhea" id="RHEA:21540"/>
        <dbReference type="ChEBI" id="CHEBI:18277"/>
        <dbReference type="ChEBI" id="CHEBI:58613"/>
        <dbReference type="EC" id="5.3.1.24"/>
    </reaction>
</comment>
<evidence type="ECO:0000259" key="10">
    <source>
        <dbReference type="Pfam" id="PF00697"/>
    </source>
</evidence>
<name>A0A9D1GJP9_9FIRM</name>
<comment type="similarity">
    <text evidence="9">Belongs to the TrpF family.</text>
</comment>
<evidence type="ECO:0000256" key="9">
    <source>
        <dbReference type="HAMAP-Rule" id="MF_00135"/>
    </source>
</evidence>
<dbReference type="CDD" id="cd00405">
    <property type="entry name" value="PRAI"/>
    <property type="match status" value="1"/>
</dbReference>
<dbReference type="PANTHER" id="PTHR42894">
    <property type="entry name" value="N-(5'-PHOSPHORIBOSYL)ANTHRANILATE ISOMERASE"/>
    <property type="match status" value="1"/>
</dbReference>
<evidence type="ECO:0000256" key="8">
    <source>
        <dbReference type="ARBA" id="ARBA00023235"/>
    </source>
</evidence>
<evidence type="ECO:0000313" key="11">
    <source>
        <dbReference type="EMBL" id="HIT42038.1"/>
    </source>
</evidence>
<evidence type="ECO:0000256" key="1">
    <source>
        <dbReference type="ARBA" id="ARBA00001164"/>
    </source>
</evidence>
<dbReference type="InterPro" id="IPR044643">
    <property type="entry name" value="TrpF_fam"/>
</dbReference>
<evidence type="ECO:0000256" key="4">
    <source>
        <dbReference type="ARBA" id="ARBA00022272"/>
    </source>
</evidence>
<accession>A0A9D1GJP9</accession>
<protein>
    <recommendedName>
        <fullName evidence="4 9">N-(5'-phosphoribosyl)anthranilate isomerase</fullName>
        <shortName evidence="9">PRAI</shortName>
        <ecNumber evidence="3 9">5.3.1.24</ecNumber>
    </recommendedName>
</protein>
<reference evidence="11" key="1">
    <citation type="submission" date="2020-10" db="EMBL/GenBank/DDBJ databases">
        <authorList>
            <person name="Gilroy R."/>
        </authorList>
    </citation>
    <scope>NUCLEOTIDE SEQUENCE</scope>
    <source>
        <strain evidence="11">CHK123-3438</strain>
    </source>
</reference>
<dbReference type="EC" id="5.3.1.24" evidence="3 9"/>
<dbReference type="Pfam" id="PF00697">
    <property type="entry name" value="PRAI"/>
    <property type="match status" value="1"/>
</dbReference>
<dbReference type="Proteomes" id="UP000886860">
    <property type="component" value="Unassembled WGS sequence"/>
</dbReference>
<dbReference type="HAMAP" id="MF_00135">
    <property type="entry name" value="PRAI"/>
    <property type="match status" value="1"/>
</dbReference>
<dbReference type="InterPro" id="IPR013785">
    <property type="entry name" value="Aldolase_TIM"/>
</dbReference>
<evidence type="ECO:0000256" key="5">
    <source>
        <dbReference type="ARBA" id="ARBA00022605"/>
    </source>
</evidence>
<evidence type="ECO:0000256" key="6">
    <source>
        <dbReference type="ARBA" id="ARBA00022822"/>
    </source>
</evidence>
<comment type="caution">
    <text evidence="11">The sequence shown here is derived from an EMBL/GenBank/DDBJ whole genome shotgun (WGS) entry which is preliminary data.</text>
</comment>
<dbReference type="PANTHER" id="PTHR42894:SF1">
    <property type="entry name" value="N-(5'-PHOSPHORIBOSYL)ANTHRANILATE ISOMERASE"/>
    <property type="match status" value="1"/>
</dbReference>
<comment type="pathway">
    <text evidence="2 9">Amino-acid biosynthesis; L-tryptophan biosynthesis; L-tryptophan from chorismate: step 3/5.</text>
</comment>
<evidence type="ECO:0000256" key="7">
    <source>
        <dbReference type="ARBA" id="ARBA00023141"/>
    </source>
</evidence>
<dbReference type="SUPFAM" id="SSF51366">
    <property type="entry name" value="Ribulose-phoshate binding barrel"/>
    <property type="match status" value="1"/>
</dbReference>
<dbReference type="Gene3D" id="3.20.20.70">
    <property type="entry name" value="Aldolase class I"/>
    <property type="match status" value="1"/>
</dbReference>
<keyword evidence="6 9" id="KW-0822">Tryptophan biosynthesis</keyword>
<evidence type="ECO:0000256" key="3">
    <source>
        <dbReference type="ARBA" id="ARBA00012572"/>
    </source>
</evidence>
<dbReference type="EMBL" id="DVKS01000140">
    <property type="protein sequence ID" value="HIT42038.1"/>
    <property type="molecule type" value="Genomic_DNA"/>
</dbReference>
<keyword evidence="7 9" id="KW-0057">Aromatic amino acid biosynthesis</keyword>
<dbReference type="GO" id="GO:0000162">
    <property type="term" value="P:L-tryptophan biosynthetic process"/>
    <property type="evidence" value="ECO:0007669"/>
    <property type="project" value="UniProtKB-UniRule"/>
</dbReference>
<dbReference type="GO" id="GO:0004640">
    <property type="term" value="F:phosphoribosylanthranilate isomerase activity"/>
    <property type="evidence" value="ECO:0007669"/>
    <property type="project" value="UniProtKB-UniRule"/>
</dbReference>
<proteinExistence type="inferred from homology"/>
<sequence length="207" mass="23042">MRTRIKICGLTRWEDILAANRWKPDYIGFVFAESRRQVGKEKARELKNMLRPGILAVGVFVNGDPEEEAGLFREGVIDLIQLHGQETEEDIRRIKLLTGGMAPVIRAVSVTGPESVRQWADSSADFLLLDNGPGGTGSAFDYRLLEECLPEKPFFLAGGLEPEGVKEAVKALKPFAVDVSSGVETEGVKDEEKIRRFIRNVRTPVNF</sequence>
<dbReference type="AlphaFoldDB" id="A0A9D1GJP9"/>
<feature type="domain" description="N-(5'phosphoribosyl) anthranilate isomerase (PRAI)" evidence="10">
    <location>
        <begin position="5"/>
        <end position="199"/>
    </location>
</feature>
<gene>
    <name evidence="9" type="primary">trpF</name>
    <name evidence="11" type="ORF">IAB60_08090</name>
</gene>
<dbReference type="InterPro" id="IPR001240">
    <property type="entry name" value="PRAI_dom"/>
</dbReference>
<keyword evidence="5 9" id="KW-0028">Amino-acid biosynthesis</keyword>
<evidence type="ECO:0000256" key="2">
    <source>
        <dbReference type="ARBA" id="ARBA00004664"/>
    </source>
</evidence>
<keyword evidence="8 9" id="KW-0413">Isomerase</keyword>
<dbReference type="InterPro" id="IPR011060">
    <property type="entry name" value="RibuloseP-bd_barrel"/>
</dbReference>
<reference evidence="11" key="2">
    <citation type="journal article" date="2021" name="PeerJ">
        <title>Extensive microbial diversity within the chicken gut microbiome revealed by metagenomics and culture.</title>
        <authorList>
            <person name="Gilroy R."/>
            <person name="Ravi A."/>
            <person name="Getino M."/>
            <person name="Pursley I."/>
            <person name="Horton D.L."/>
            <person name="Alikhan N.F."/>
            <person name="Baker D."/>
            <person name="Gharbi K."/>
            <person name="Hall N."/>
            <person name="Watson M."/>
            <person name="Adriaenssens E.M."/>
            <person name="Foster-Nyarko E."/>
            <person name="Jarju S."/>
            <person name="Secka A."/>
            <person name="Antonio M."/>
            <person name="Oren A."/>
            <person name="Chaudhuri R.R."/>
            <person name="La Ragione R."/>
            <person name="Hildebrand F."/>
            <person name="Pallen M.J."/>
        </authorList>
    </citation>
    <scope>NUCLEOTIDE SEQUENCE</scope>
    <source>
        <strain evidence="11">CHK123-3438</strain>
    </source>
</reference>
<evidence type="ECO:0000313" key="12">
    <source>
        <dbReference type="Proteomes" id="UP000886860"/>
    </source>
</evidence>